<dbReference type="InParanoid" id="A0A096PAD5"/>
<reference evidence="3 5" key="1">
    <citation type="journal article" date="2006" name="Proc. Natl. Acad. Sci. U.S.A.">
        <title>Genome analysis of the smallest free-living eukaryote Ostreococcus tauri unveils many unique features.</title>
        <authorList>
            <person name="Derelle E."/>
            <person name="Ferraz C."/>
            <person name="Rombauts S."/>
            <person name="Rouze P."/>
            <person name="Worden A.Z."/>
            <person name="Robbens S."/>
            <person name="Partensky F."/>
            <person name="Degroeve S."/>
            <person name="Echeynie S."/>
            <person name="Cooke R."/>
            <person name="Saeys Y."/>
            <person name="Wuyts J."/>
            <person name="Jabbari K."/>
            <person name="Bowler C."/>
            <person name="Panaud O."/>
            <person name="Piegu B."/>
            <person name="Ball S.G."/>
            <person name="Ral J.-P."/>
            <person name="Bouget F.-Y."/>
            <person name="Piganeau G."/>
            <person name="De Baets B."/>
            <person name="Picard A."/>
            <person name="Delseny M."/>
            <person name="Demaille J."/>
            <person name="Van de Peer Y."/>
            <person name="Moreau H."/>
        </authorList>
    </citation>
    <scope>NUCLEOTIDE SEQUENCE [LARGE SCALE GENOMIC DNA]</scope>
    <source>
        <strain evidence="3 5">OTTH0595</strain>
    </source>
</reference>
<evidence type="ECO:0000313" key="3">
    <source>
        <dbReference type="EMBL" id="CEG01272.1"/>
    </source>
</evidence>
<organism evidence="3 5">
    <name type="scientific">Ostreococcus tauri</name>
    <name type="common">Marine green alga</name>
    <dbReference type="NCBI Taxonomy" id="70448"/>
    <lineage>
        <taxon>Eukaryota</taxon>
        <taxon>Viridiplantae</taxon>
        <taxon>Chlorophyta</taxon>
        <taxon>Mamiellophyceae</taxon>
        <taxon>Mamiellales</taxon>
        <taxon>Bathycoccaceae</taxon>
        <taxon>Ostreococcus</taxon>
    </lineage>
</organism>
<dbReference type="AlphaFoldDB" id="A0A096PAD5"/>
<reference evidence="3" key="2">
    <citation type="journal article" date="2014" name="BMC Genomics">
        <title>An improved genome of the model marine alga Ostreococcus tauri unfolds by assessing Illumina de novo assemblies.</title>
        <authorList>
            <person name="Blanc-Mathieu R."/>
            <person name="Verhelst B."/>
            <person name="Derelle E."/>
            <person name="Rombauts S."/>
            <person name="Bouget F.Y."/>
            <person name="Carre I."/>
            <person name="Chateau A."/>
            <person name="Eyre-Walker A."/>
            <person name="Grimsley N."/>
            <person name="Moreau H."/>
            <person name="Piegu B."/>
            <person name="Rivals E."/>
            <person name="Schackwitz W."/>
            <person name="Van de Peer Y."/>
            <person name="Piganeau G."/>
        </authorList>
    </citation>
    <scope>NUCLEOTIDE SEQUENCE</scope>
    <source>
        <strain evidence="3">RCC4221</strain>
    </source>
</reference>
<accession>A0A096PAD5</accession>
<feature type="compositionally biased region" description="Basic and acidic residues" evidence="1">
    <location>
        <begin position="37"/>
        <end position="60"/>
    </location>
</feature>
<accession>A0A1Y5HX17</accession>
<evidence type="ECO:0000256" key="1">
    <source>
        <dbReference type="SAM" id="MobiDB-lite"/>
    </source>
</evidence>
<evidence type="ECO:0000313" key="5">
    <source>
        <dbReference type="Proteomes" id="UP000009170"/>
    </source>
</evidence>
<dbReference type="Proteomes" id="UP000009170">
    <property type="component" value="Unassembled WGS sequence"/>
</dbReference>
<proteinExistence type="predicted"/>
<dbReference type="InterPro" id="IPR019180">
    <property type="entry name" value="Oxidoreductase-like_N"/>
</dbReference>
<name>A0A096PAD5_OSTTA</name>
<keyword evidence="5" id="KW-1185">Reference proteome</keyword>
<evidence type="ECO:0000313" key="4">
    <source>
        <dbReference type="EMBL" id="OUS41838.1"/>
    </source>
</evidence>
<feature type="domain" description="Oxidoreductase-like" evidence="2">
    <location>
        <begin position="104"/>
        <end position="142"/>
    </location>
</feature>
<evidence type="ECO:0000259" key="2">
    <source>
        <dbReference type="Pfam" id="PF09791"/>
    </source>
</evidence>
<dbReference type="EMBL" id="CAID01000002">
    <property type="protein sequence ID" value="CEG01272.1"/>
    <property type="molecule type" value="Genomic_DNA"/>
</dbReference>
<protein>
    <submittedName>
        <fullName evidence="3">Oxidoreductase-like, N-terminal</fullName>
    </submittedName>
</protein>
<dbReference type="Pfam" id="PF09791">
    <property type="entry name" value="Oxidored-like"/>
    <property type="match status" value="1"/>
</dbReference>
<dbReference type="Proteomes" id="UP000195557">
    <property type="component" value="Unassembled WGS sequence"/>
</dbReference>
<feature type="region of interest" description="Disordered" evidence="1">
    <location>
        <begin position="31"/>
        <end position="61"/>
    </location>
</feature>
<dbReference type="OrthoDB" id="10064411at2759"/>
<sequence>MLARTARSLAERVERNRALVCTVSGSANRAFAASTKETSEESNLKFPKTEKPNTKPKRDLANPVVAESIRRKKLAKGIVDDRLPPPPLCAECGRRFCRCARGAPEKPREPLDTDCCHSEPRCKFCVFVVYRELLEEYENAQRGSS</sequence>
<gene>
    <name evidence="4" type="ORF">BE221DRAFT_63133</name>
    <name evidence="3" type="ORF">OT_ostta02g05120</name>
</gene>
<accession>A0A454Y108</accession>
<dbReference type="EMBL" id="KZ155839">
    <property type="protein sequence ID" value="OUS41838.1"/>
    <property type="molecule type" value="Genomic_DNA"/>
</dbReference>
<reference evidence="4" key="3">
    <citation type="submission" date="2017-04" db="EMBL/GenBank/DDBJ databases">
        <title>Population genomics of picophytoplankton unveils novel chromosome hypervariability.</title>
        <authorList>
            <consortium name="DOE Joint Genome Institute"/>
            <person name="Blanc-Mathieu R."/>
            <person name="Krasovec M."/>
            <person name="Hebrard M."/>
            <person name="Yau S."/>
            <person name="Desgranges E."/>
            <person name="Martin J."/>
            <person name="Schackwitz W."/>
            <person name="Kuo A."/>
            <person name="Salin G."/>
            <person name="Donnadieu C."/>
            <person name="Desdevises Y."/>
            <person name="Sanchez-Ferandin S."/>
            <person name="Moreau H."/>
            <person name="Rivals E."/>
            <person name="Grigoriev I.V."/>
            <person name="Grimsley N."/>
            <person name="Eyre-Walker A."/>
            <person name="Piganeau G."/>
        </authorList>
    </citation>
    <scope>NUCLEOTIDE SEQUENCE [LARGE SCALE GENOMIC DNA]</scope>
    <source>
        <strain evidence="4">RCC 1115</strain>
    </source>
</reference>